<keyword evidence="8" id="KW-0449">Lipoprotein</keyword>
<name>A0A451DBW5_9GAMM</name>
<feature type="transmembrane region" description="Helical" evidence="7">
    <location>
        <begin position="255"/>
        <end position="281"/>
    </location>
</feature>
<dbReference type="HAMAP" id="MF_01147">
    <property type="entry name" value="Lgt"/>
    <property type="match status" value="1"/>
</dbReference>
<keyword evidence="2 7" id="KW-1003">Cell membrane</keyword>
<dbReference type="InterPro" id="IPR001640">
    <property type="entry name" value="Lgt"/>
</dbReference>
<dbReference type="EMBL" id="LR217720">
    <property type="protein sequence ID" value="VFP83902.1"/>
    <property type="molecule type" value="Genomic_DNA"/>
</dbReference>
<evidence type="ECO:0000256" key="4">
    <source>
        <dbReference type="ARBA" id="ARBA00022692"/>
    </source>
</evidence>
<comment type="pathway">
    <text evidence="7">Protein modification; lipoprotein biosynthesis (diacylglyceryl transfer).</text>
</comment>
<feature type="transmembrane region" description="Helical" evidence="7">
    <location>
        <begin position="60"/>
        <end position="80"/>
    </location>
</feature>
<dbReference type="UniPathway" id="UPA00664"/>
<dbReference type="GO" id="GO:0005886">
    <property type="term" value="C:plasma membrane"/>
    <property type="evidence" value="ECO:0007669"/>
    <property type="project" value="UniProtKB-SubCell"/>
</dbReference>
<dbReference type="GO" id="GO:0042158">
    <property type="term" value="P:lipoprotein biosynthetic process"/>
    <property type="evidence" value="ECO:0007669"/>
    <property type="project" value="UniProtKB-UniRule"/>
</dbReference>
<dbReference type="PANTHER" id="PTHR30589:SF0">
    <property type="entry name" value="PHOSPHATIDYLGLYCEROL--PROLIPOPROTEIN DIACYLGLYCERYL TRANSFERASE"/>
    <property type="match status" value="1"/>
</dbReference>
<comment type="subcellular location">
    <subcellularLocation>
        <location evidence="7">Cell membrane</location>
        <topology evidence="7">Multi-pass membrane protein</topology>
    </subcellularLocation>
</comment>
<evidence type="ECO:0000256" key="6">
    <source>
        <dbReference type="ARBA" id="ARBA00023136"/>
    </source>
</evidence>
<evidence type="ECO:0000256" key="7">
    <source>
        <dbReference type="HAMAP-Rule" id="MF_01147"/>
    </source>
</evidence>
<protein>
    <recommendedName>
        <fullName evidence="7">Phosphatidylglycerol--prolipoprotein diacylglyceryl transferase</fullName>
        <ecNumber evidence="7">2.5.1.145</ecNumber>
    </recommendedName>
</protein>
<evidence type="ECO:0000256" key="1">
    <source>
        <dbReference type="ARBA" id="ARBA00007150"/>
    </source>
</evidence>
<sequence>MHHAYLVFPQFDPVIASIGPVSLHWYGLMYVISFILVRWIARRRVHKYGGIWNKDAVDDLIYSGFLGVVFGGRLGYALFYNFPVFLHNPLYVFHVWKGGMSFHGGFIGVIIALWIFSHRTQRNFFVISDFIAPLIPLGLGAGRLGNYINGELWGRVDPNLPWAMLFPNSYSEDIKLAANDPEWQQMIVTYGVLPRHPSQLYEAFLEGFVLFIVLHFFIFHRPRPVGAVSALFLILYSVFRIFVEFFRQPDQQIGLFYGISMGQILSVPMCIAGIILMLVVYNQRTPVTKGE</sequence>
<accession>A0A451DBW5</accession>
<dbReference type="OrthoDB" id="871140at2"/>
<feature type="transmembrane region" description="Helical" evidence="7">
    <location>
        <begin position="100"/>
        <end position="117"/>
    </location>
</feature>
<evidence type="ECO:0000313" key="9">
    <source>
        <dbReference type="Proteomes" id="UP000294418"/>
    </source>
</evidence>
<feature type="transmembrane region" description="Helical" evidence="7">
    <location>
        <begin position="225"/>
        <end position="243"/>
    </location>
</feature>
<keyword evidence="6 7" id="KW-0472">Membrane</keyword>
<keyword evidence="8" id="KW-0328">Glycosyltransferase</keyword>
<evidence type="ECO:0000256" key="2">
    <source>
        <dbReference type="ARBA" id="ARBA00022475"/>
    </source>
</evidence>
<dbReference type="Proteomes" id="UP000294418">
    <property type="component" value="Chromosome"/>
</dbReference>
<proteinExistence type="inferred from homology"/>
<gene>
    <name evidence="7 8" type="primary">lgt</name>
    <name evidence="8" type="ORF">ERCILAFE3058_014</name>
</gene>
<dbReference type="NCBIfam" id="TIGR00544">
    <property type="entry name" value="lgt"/>
    <property type="match status" value="1"/>
</dbReference>
<keyword evidence="5 7" id="KW-1133">Transmembrane helix</keyword>
<feature type="transmembrane region" description="Helical" evidence="7">
    <location>
        <begin position="200"/>
        <end position="219"/>
    </location>
</feature>
<dbReference type="Pfam" id="PF01790">
    <property type="entry name" value="LGT"/>
    <property type="match status" value="1"/>
</dbReference>
<dbReference type="PROSITE" id="PS01311">
    <property type="entry name" value="LGT"/>
    <property type="match status" value="1"/>
</dbReference>
<reference evidence="8 9" key="1">
    <citation type="submission" date="2019-02" db="EMBL/GenBank/DDBJ databases">
        <authorList>
            <person name="Manzano-Marin A."/>
            <person name="Manzano-Marin A."/>
        </authorList>
    </citation>
    <scope>NUCLEOTIDE SEQUENCE [LARGE SCALE GENOMIC DNA]</scope>
    <source>
        <strain evidence="8 9">ErCilaricifoliae</strain>
    </source>
</reference>
<dbReference type="EC" id="2.5.1.145" evidence="7"/>
<comment type="catalytic activity">
    <reaction evidence="7">
        <text>L-cysteinyl-[prolipoprotein] + a 1,2-diacyl-sn-glycero-3-phospho-(1'-sn-glycerol) = an S-1,2-diacyl-sn-glyceryl-L-cysteinyl-[prolipoprotein] + sn-glycerol 1-phosphate + H(+)</text>
        <dbReference type="Rhea" id="RHEA:56712"/>
        <dbReference type="Rhea" id="RHEA-COMP:14679"/>
        <dbReference type="Rhea" id="RHEA-COMP:14680"/>
        <dbReference type="ChEBI" id="CHEBI:15378"/>
        <dbReference type="ChEBI" id="CHEBI:29950"/>
        <dbReference type="ChEBI" id="CHEBI:57685"/>
        <dbReference type="ChEBI" id="CHEBI:64716"/>
        <dbReference type="ChEBI" id="CHEBI:140658"/>
        <dbReference type="EC" id="2.5.1.145"/>
    </reaction>
</comment>
<evidence type="ECO:0000313" key="8">
    <source>
        <dbReference type="EMBL" id="VFP83902.1"/>
    </source>
</evidence>
<organism evidence="8 9">
    <name type="scientific">Candidatus Erwinia haradaeae</name>
    <dbReference type="NCBI Taxonomy" id="1922217"/>
    <lineage>
        <taxon>Bacteria</taxon>
        <taxon>Pseudomonadati</taxon>
        <taxon>Pseudomonadota</taxon>
        <taxon>Gammaproteobacteria</taxon>
        <taxon>Enterobacterales</taxon>
        <taxon>Erwiniaceae</taxon>
        <taxon>Erwinia</taxon>
    </lineage>
</organism>
<feature type="transmembrane region" description="Helical" evidence="7">
    <location>
        <begin position="23"/>
        <end position="40"/>
    </location>
</feature>
<dbReference type="AlphaFoldDB" id="A0A451DBW5"/>
<evidence type="ECO:0000256" key="3">
    <source>
        <dbReference type="ARBA" id="ARBA00022679"/>
    </source>
</evidence>
<keyword evidence="3 7" id="KW-0808">Transferase</keyword>
<dbReference type="PANTHER" id="PTHR30589">
    <property type="entry name" value="PROLIPOPROTEIN DIACYLGLYCERYL TRANSFERASE"/>
    <property type="match status" value="1"/>
</dbReference>
<keyword evidence="4 7" id="KW-0812">Transmembrane</keyword>
<dbReference type="GO" id="GO:0008961">
    <property type="term" value="F:phosphatidylglycerol-prolipoprotein diacylglyceryl transferase activity"/>
    <property type="evidence" value="ECO:0007669"/>
    <property type="project" value="UniProtKB-UniRule"/>
</dbReference>
<comment type="function">
    <text evidence="7">Catalyzes the transfer of the diacylglyceryl group from phosphatidylglycerol to the sulfhydryl group of the N-terminal cysteine of a prolipoprotein, the first step in the formation of mature lipoproteins.</text>
</comment>
<evidence type="ECO:0000256" key="5">
    <source>
        <dbReference type="ARBA" id="ARBA00022989"/>
    </source>
</evidence>
<dbReference type="RefSeq" id="WP_157989476.1">
    <property type="nucleotide sequence ID" value="NZ_LR217720.1"/>
</dbReference>
<comment type="similarity">
    <text evidence="1 7">Belongs to the Lgt family.</text>
</comment>
<feature type="binding site" evidence="7">
    <location>
        <position position="143"/>
    </location>
    <ligand>
        <name>a 1,2-diacyl-sn-glycero-3-phospho-(1'-sn-glycerol)</name>
        <dbReference type="ChEBI" id="CHEBI:64716"/>
    </ligand>
</feature>